<feature type="compositionally biased region" description="Basic and acidic residues" evidence="5">
    <location>
        <begin position="98"/>
        <end position="109"/>
    </location>
</feature>
<feature type="domain" description="MmeI-like DNA-methyltransferase" evidence="9">
    <location>
        <begin position="417"/>
        <end position="674"/>
    </location>
</feature>
<dbReference type="PRINTS" id="PR00507">
    <property type="entry name" value="N12N6MTFRASE"/>
</dbReference>
<dbReference type="InterPro" id="IPR046819">
    <property type="entry name" value="MmeI_hel"/>
</dbReference>
<evidence type="ECO:0000256" key="1">
    <source>
        <dbReference type="ARBA" id="ARBA00011900"/>
    </source>
</evidence>
<dbReference type="PROSITE" id="PS00092">
    <property type="entry name" value="N6_MTASE"/>
    <property type="match status" value="1"/>
</dbReference>
<dbReference type="Pfam" id="PF20465">
    <property type="entry name" value="MmeI_hel"/>
    <property type="match status" value="1"/>
</dbReference>
<dbReference type="Gene3D" id="3.40.50.150">
    <property type="entry name" value="Vaccinia Virus protein VP39"/>
    <property type="match status" value="1"/>
</dbReference>
<comment type="caution">
    <text evidence="10">The sequence shown here is derived from an EMBL/GenBank/DDBJ whole genome shotgun (WGS) entry which is preliminary data.</text>
</comment>
<evidence type="ECO:0000313" key="10">
    <source>
        <dbReference type="EMBL" id="PAX07829.1"/>
    </source>
</evidence>
<feature type="compositionally biased region" description="Pro residues" evidence="5">
    <location>
        <begin position="111"/>
        <end position="122"/>
    </location>
</feature>
<dbReference type="InterPro" id="IPR046820">
    <property type="entry name" value="MmeI_TRD"/>
</dbReference>
<evidence type="ECO:0000256" key="4">
    <source>
        <dbReference type="ARBA" id="ARBA00047942"/>
    </source>
</evidence>
<comment type="catalytic activity">
    <reaction evidence="4">
        <text>a 2'-deoxyadenosine in DNA + S-adenosyl-L-methionine = an N(6)-methyl-2'-deoxyadenosine in DNA + S-adenosyl-L-homocysteine + H(+)</text>
        <dbReference type="Rhea" id="RHEA:15197"/>
        <dbReference type="Rhea" id="RHEA-COMP:12418"/>
        <dbReference type="Rhea" id="RHEA-COMP:12419"/>
        <dbReference type="ChEBI" id="CHEBI:15378"/>
        <dbReference type="ChEBI" id="CHEBI:57856"/>
        <dbReference type="ChEBI" id="CHEBI:59789"/>
        <dbReference type="ChEBI" id="CHEBI:90615"/>
        <dbReference type="ChEBI" id="CHEBI:90616"/>
        <dbReference type="EC" id="2.1.1.72"/>
    </reaction>
</comment>
<evidence type="ECO:0000256" key="3">
    <source>
        <dbReference type="ARBA" id="ARBA00022679"/>
    </source>
</evidence>
<evidence type="ECO:0000313" key="11">
    <source>
        <dbReference type="Proteomes" id="UP000218151"/>
    </source>
</evidence>
<dbReference type="Pfam" id="PF20473">
    <property type="entry name" value="MmeI_Mtase"/>
    <property type="match status" value="1"/>
</dbReference>
<dbReference type="InterPro" id="IPR002052">
    <property type="entry name" value="DNA_methylase_N6_adenine_CS"/>
</dbReference>
<feature type="domain" description="MmeI-like target recognition" evidence="8">
    <location>
        <begin position="741"/>
        <end position="918"/>
    </location>
</feature>
<dbReference type="Pfam" id="PF20466">
    <property type="entry name" value="MmeI_TRD"/>
    <property type="match status" value="1"/>
</dbReference>
<gene>
    <name evidence="10" type="ORF">CKY28_09415</name>
</gene>
<keyword evidence="10" id="KW-0540">Nuclease</keyword>
<dbReference type="GO" id="GO:0003676">
    <property type="term" value="F:nucleic acid binding"/>
    <property type="evidence" value="ECO:0007669"/>
    <property type="project" value="InterPro"/>
</dbReference>
<accession>A0A2A2SF11</accession>
<feature type="domain" description="MmeI-like N-terminal" evidence="6">
    <location>
        <begin position="15"/>
        <end position="244"/>
    </location>
</feature>
<evidence type="ECO:0000259" key="6">
    <source>
        <dbReference type="Pfam" id="PF20464"/>
    </source>
</evidence>
<dbReference type="PANTHER" id="PTHR33841">
    <property type="entry name" value="DNA METHYLTRANSFERASE YEEA-RELATED"/>
    <property type="match status" value="1"/>
</dbReference>
<dbReference type="GO" id="GO:0009007">
    <property type="term" value="F:site-specific DNA-methyltransferase (adenine-specific) activity"/>
    <property type="evidence" value="ECO:0007669"/>
    <property type="project" value="UniProtKB-EC"/>
</dbReference>
<feature type="domain" description="MmeI-like helicase spacer" evidence="7">
    <location>
        <begin position="251"/>
        <end position="324"/>
    </location>
</feature>
<dbReference type="RefSeq" id="WP_095998072.1">
    <property type="nucleotide sequence ID" value="NZ_NSLI01000003.1"/>
</dbReference>
<organism evidence="10 11">
    <name type="scientific">Sphingomonas lenta</name>
    <dbReference type="NCBI Taxonomy" id="1141887"/>
    <lineage>
        <taxon>Bacteria</taxon>
        <taxon>Pseudomonadati</taxon>
        <taxon>Pseudomonadota</taxon>
        <taxon>Alphaproteobacteria</taxon>
        <taxon>Sphingomonadales</taxon>
        <taxon>Sphingomonadaceae</taxon>
        <taxon>Sphingomonas</taxon>
    </lineage>
</organism>
<reference evidence="11" key="1">
    <citation type="submission" date="2017-09" db="EMBL/GenBank/DDBJ databases">
        <authorList>
            <person name="Feng G."/>
            <person name="Zhu H."/>
        </authorList>
    </citation>
    <scope>NUCLEOTIDE SEQUENCE [LARGE SCALE GENOMIC DNA]</scope>
    <source>
        <strain evidence="11">1PNM-20</strain>
    </source>
</reference>
<dbReference type="OrthoDB" id="9806213at2"/>
<dbReference type="GO" id="GO:0004519">
    <property type="term" value="F:endonuclease activity"/>
    <property type="evidence" value="ECO:0007669"/>
    <property type="project" value="UniProtKB-KW"/>
</dbReference>
<dbReference type="PANTHER" id="PTHR33841:SF1">
    <property type="entry name" value="DNA METHYLTRANSFERASE A"/>
    <property type="match status" value="1"/>
</dbReference>
<evidence type="ECO:0000259" key="8">
    <source>
        <dbReference type="Pfam" id="PF20466"/>
    </source>
</evidence>
<feature type="region of interest" description="Disordered" evidence="5">
    <location>
        <begin position="98"/>
        <end position="127"/>
    </location>
</feature>
<keyword evidence="10" id="KW-0378">Hydrolase</keyword>
<keyword evidence="2" id="KW-0489">Methyltransferase</keyword>
<sequence>MGAGAPSTDNIDARALDAFVARWRANEGGAERANYVLFLTELCDLLGLPRPDPADATHYRNDYVFERVVDATDTDGRISHRRIDLYRRGCFVLEAKQSREPGRPKEVHPAPEQPALPGLPPPERGRRSAARGWDLLMRNARVQAEDYARALPASHGWPPFILVCDVGHVIELFADFSGQGKAYRQFPDRATYRVYLDDLYDAQVRDRLRAVWLDPLSLDPARESAKVTRDIAGRLAQVSRLLETRGQDPGKVADFLMRCLFTIFAQSPDVRLLDPGDFTELLDDARANPDSFPKLLEDLWSGMDKGEVSAALRKRVRRFNGGLFKHARAIPLEREEIGELYEASRYDWTQVEPAIFGTFVEQALDPAERRRLGAHYTPRAYVERLVDATVIEPLQREWAHVLGTVERERAGDREAAIRAVHDFHVKLARTRVLDPACGTGNFLYIALELMKRLEGEVLEVLVDLGGQEALALETETVHPKNFFGIELNHRAAAVTELVLWLGYIQWQLRNRQAITDPVLEELSTIRRGDAVLAHGGERFGPDGASLGYADPRRPDWPEADYIVGNPPFIGGKDLRGRLGDEYVTALWKAHPKMGRSADFVMYWWDRAAERLTEKGGRLKRFGLVTTNSITQEFSRRVIARRMDGRSPIGVVLAIPDHPWTKATRDAAAVRIAMTVVEAGAPEGGLLAVVEERGLDTDAPVIEFVARRGVIGPDLTLSAGATSLPGLRANADLSMRGVEFHGEGYVLTARELTLLATPGDLRPYVRPFIASGDVKSGMFRDRYVLDLHDLGQEEVRQRFPAIYQHLLTTARPSRAKNRVKRRREEWWKLALPHEDLRSGIAGLDRYIATVVTAKHRNFIWVPGDHLPDQGLMVIASNDPFVLGVLSSRMHLVWTLRLGGTLEDRPRYNNTLVFDTYPFPVANPSQRAHIGRLAEELDANRKEVLAAYPDLTLTNLYNLRDKVAAGKPLDLVEQDQRARGRIDLLIDLHRLIDAAVADAYGWPADLQEEEVVARLVALNAERRADEKRGHVEWLRPDYQLGRTNAARLPTGGPEQMEALLPDTRARKPTFPRDLVGQTAAVFDALSSGGALTASDIAARFAQGRRAEPRIAATLAALARLGHAASEADRFRLRRAA</sequence>
<keyword evidence="11" id="KW-1185">Reference proteome</keyword>
<evidence type="ECO:0000256" key="2">
    <source>
        <dbReference type="ARBA" id="ARBA00022603"/>
    </source>
</evidence>
<protein>
    <recommendedName>
        <fullName evidence="1">site-specific DNA-methyltransferase (adenine-specific)</fullName>
        <ecNumber evidence="1">2.1.1.72</ecNumber>
    </recommendedName>
</protein>
<name>A0A2A2SF11_9SPHN</name>
<evidence type="ECO:0000256" key="5">
    <source>
        <dbReference type="SAM" id="MobiDB-lite"/>
    </source>
</evidence>
<keyword evidence="10" id="KW-0255">Endonuclease</keyword>
<dbReference type="InterPro" id="IPR050953">
    <property type="entry name" value="N4_N6_ade-DNA_methylase"/>
</dbReference>
<dbReference type="EC" id="2.1.1.72" evidence="1"/>
<evidence type="ECO:0000259" key="7">
    <source>
        <dbReference type="Pfam" id="PF20465"/>
    </source>
</evidence>
<proteinExistence type="predicted"/>
<dbReference type="AlphaFoldDB" id="A0A2A2SF11"/>
<evidence type="ECO:0000259" key="9">
    <source>
        <dbReference type="Pfam" id="PF20473"/>
    </source>
</evidence>
<dbReference type="SUPFAM" id="SSF53335">
    <property type="entry name" value="S-adenosyl-L-methionine-dependent methyltransferases"/>
    <property type="match status" value="1"/>
</dbReference>
<dbReference type="GO" id="GO:0032259">
    <property type="term" value="P:methylation"/>
    <property type="evidence" value="ECO:0007669"/>
    <property type="project" value="UniProtKB-KW"/>
</dbReference>
<dbReference type="Pfam" id="PF20464">
    <property type="entry name" value="MmeI_N"/>
    <property type="match status" value="1"/>
</dbReference>
<dbReference type="InterPro" id="IPR029063">
    <property type="entry name" value="SAM-dependent_MTases_sf"/>
</dbReference>
<dbReference type="InterPro" id="IPR046817">
    <property type="entry name" value="MmeI_N"/>
</dbReference>
<dbReference type="EMBL" id="NSLI01000003">
    <property type="protein sequence ID" value="PAX07829.1"/>
    <property type="molecule type" value="Genomic_DNA"/>
</dbReference>
<keyword evidence="3" id="KW-0808">Transferase</keyword>
<dbReference type="InterPro" id="IPR046816">
    <property type="entry name" value="MmeI_Mtase"/>
</dbReference>
<dbReference type="Proteomes" id="UP000218151">
    <property type="component" value="Unassembled WGS sequence"/>
</dbReference>